<comment type="caution">
    <text evidence="1">The sequence shown here is derived from an EMBL/GenBank/DDBJ whole genome shotgun (WGS) entry which is preliminary data.</text>
</comment>
<evidence type="ECO:0000313" key="2">
    <source>
        <dbReference type="Proteomes" id="UP001276659"/>
    </source>
</evidence>
<protein>
    <recommendedName>
        <fullName evidence="3">DUF1857-domain-containing protein</fullName>
    </recommendedName>
</protein>
<dbReference type="EMBL" id="JASNWA010000010">
    <property type="protein sequence ID" value="KAK3168864.1"/>
    <property type="molecule type" value="Genomic_DNA"/>
</dbReference>
<proteinExistence type="predicted"/>
<accession>A0AAE0DGN7</accession>
<dbReference type="InterPro" id="IPR015075">
    <property type="entry name" value="AtaL"/>
</dbReference>
<gene>
    <name evidence="1" type="ORF">OEA41_005312</name>
</gene>
<evidence type="ECO:0008006" key="3">
    <source>
        <dbReference type="Google" id="ProtNLM"/>
    </source>
</evidence>
<sequence length="167" mass="18966">MVILYQSQTLPINSPSASPTLSIDEVWEVMLLKCRKPELFVAPMSSSAVIEETPTFMKRSVTFKEGMGPPGGEVIEELQIRAPWKVDFYNLNSGAFINNTVSQGKDETDLYLTFYFEWPYPDMQEGSKEAKEMSDKLWSMAKKTVQHTIDYARDMAKEAKLGKGLEH</sequence>
<reference evidence="1" key="1">
    <citation type="submission" date="2022-11" db="EMBL/GenBank/DDBJ databases">
        <title>Chromosomal genome sequence assembly and mating type (MAT) locus characterization of the leprose asexual lichenized fungus Lepraria neglecta (Nyl.) Erichsen.</title>
        <authorList>
            <person name="Allen J.L."/>
            <person name="Pfeffer B."/>
        </authorList>
    </citation>
    <scope>NUCLEOTIDE SEQUENCE</scope>
    <source>
        <strain evidence="1">Allen 5258</strain>
    </source>
</reference>
<keyword evidence="2" id="KW-1185">Reference proteome</keyword>
<dbReference type="InterPro" id="IPR023393">
    <property type="entry name" value="START-like_dom_sf"/>
</dbReference>
<dbReference type="Proteomes" id="UP001276659">
    <property type="component" value="Unassembled WGS sequence"/>
</dbReference>
<dbReference type="SUPFAM" id="SSF55961">
    <property type="entry name" value="Bet v1-like"/>
    <property type="match status" value="1"/>
</dbReference>
<evidence type="ECO:0000313" key="1">
    <source>
        <dbReference type="EMBL" id="KAK3168864.1"/>
    </source>
</evidence>
<dbReference type="Pfam" id="PF08982">
    <property type="entry name" value="AtaL"/>
    <property type="match status" value="1"/>
</dbReference>
<dbReference type="AlphaFoldDB" id="A0AAE0DGN7"/>
<organism evidence="1 2">
    <name type="scientific">Lepraria neglecta</name>
    <dbReference type="NCBI Taxonomy" id="209136"/>
    <lineage>
        <taxon>Eukaryota</taxon>
        <taxon>Fungi</taxon>
        <taxon>Dikarya</taxon>
        <taxon>Ascomycota</taxon>
        <taxon>Pezizomycotina</taxon>
        <taxon>Lecanoromycetes</taxon>
        <taxon>OSLEUM clade</taxon>
        <taxon>Lecanoromycetidae</taxon>
        <taxon>Lecanorales</taxon>
        <taxon>Lecanorineae</taxon>
        <taxon>Stereocaulaceae</taxon>
        <taxon>Lepraria</taxon>
    </lineage>
</organism>
<name>A0AAE0DGN7_9LECA</name>
<dbReference type="Gene3D" id="3.30.530.20">
    <property type="match status" value="1"/>
</dbReference>